<dbReference type="Pfam" id="PF00248">
    <property type="entry name" value="Aldo_ket_red"/>
    <property type="match status" value="1"/>
</dbReference>
<reference evidence="2 3" key="1">
    <citation type="submission" date="2021-01" db="EMBL/GenBank/DDBJ databases">
        <title>Genomic Encyclopedia of Type Strains, Phase IV (KMG-IV): sequencing the most valuable type-strain genomes for metagenomic binning, comparative biology and taxonomic classification.</title>
        <authorList>
            <person name="Goeker M."/>
        </authorList>
    </citation>
    <scope>NUCLEOTIDE SEQUENCE [LARGE SCALE GENOMIC DNA]</scope>
    <source>
        <strain evidence="2 3">DSM 27382</strain>
    </source>
</reference>
<name>A0ABS2PQD0_9STRE</name>
<dbReference type="Proteomes" id="UP000697472">
    <property type="component" value="Unassembled WGS sequence"/>
</dbReference>
<evidence type="ECO:0000313" key="2">
    <source>
        <dbReference type="EMBL" id="MBM7642116.1"/>
    </source>
</evidence>
<comment type="caution">
    <text evidence="2">The sequence shown here is derived from an EMBL/GenBank/DDBJ whole genome shotgun (WGS) entry which is preliminary data.</text>
</comment>
<dbReference type="EMBL" id="JAFBEH010000005">
    <property type="protein sequence ID" value="MBM7642116.1"/>
    <property type="molecule type" value="Genomic_DNA"/>
</dbReference>
<gene>
    <name evidence="2" type="ORF">JOC28_000408</name>
</gene>
<organism evidence="2 3">
    <name type="scientific">Streptococcus loxodontisalivarius</name>
    <dbReference type="NCBI Taxonomy" id="1349415"/>
    <lineage>
        <taxon>Bacteria</taxon>
        <taxon>Bacillati</taxon>
        <taxon>Bacillota</taxon>
        <taxon>Bacilli</taxon>
        <taxon>Lactobacillales</taxon>
        <taxon>Streptococcaceae</taxon>
        <taxon>Streptococcus</taxon>
    </lineage>
</organism>
<proteinExistence type="predicted"/>
<dbReference type="Gene3D" id="3.20.20.100">
    <property type="entry name" value="NADP-dependent oxidoreductase domain"/>
    <property type="match status" value="1"/>
</dbReference>
<sequence length="86" mass="9752">MTSVREFSWGTLTTLLTAKINELAEHYQVSSEAIIIAWIMRHPAKMQTIVGTMNPERLLKIAEADKIELSRKDWYAIYTSAGNSLP</sequence>
<keyword evidence="3" id="KW-1185">Reference proteome</keyword>
<dbReference type="InterPro" id="IPR036812">
    <property type="entry name" value="NAD(P)_OxRdtase_dom_sf"/>
</dbReference>
<dbReference type="InterPro" id="IPR023210">
    <property type="entry name" value="NADP_OxRdtase_dom"/>
</dbReference>
<evidence type="ECO:0000313" key="3">
    <source>
        <dbReference type="Proteomes" id="UP000697472"/>
    </source>
</evidence>
<protein>
    <submittedName>
        <fullName evidence="2">Oxidoreductase</fullName>
    </submittedName>
</protein>
<accession>A0ABS2PQD0</accession>
<evidence type="ECO:0000259" key="1">
    <source>
        <dbReference type="Pfam" id="PF00248"/>
    </source>
</evidence>
<feature type="domain" description="NADP-dependent oxidoreductase" evidence="1">
    <location>
        <begin position="13"/>
        <end position="77"/>
    </location>
</feature>
<dbReference type="SUPFAM" id="SSF51430">
    <property type="entry name" value="NAD(P)-linked oxidoreductase"/>
    <property type="match status" value="1"/>
</dbReference>